<evidence type="ECO:0000256" key="2">
    <source>
        <dbReference type="ARBA" id="ARBA00022692"/>
    </source>
</evidence>
<evidence type="ECO:0000313" key="8">
    <source>
        <dbReference type="Proteomes" id="UP001317191"/>
    </source>
</evidence>
<dbReference type="EMBL" id="JAMLJM010000009">
    <property type="protein sequence ID" value="MCL9809853.1"/>
    <property type="molecule type" value="Genomic_DNA"/>
</dbReference>
<gene>
    <name evidence="7" type="ORF">NAT50_10840</name>
</gene>
<keyword evidence="2 5" id="KW-0812">Transmembrane</keyword>
<feature type="transmembrane region" description="Helical" evidence="5">
    <location>
        <begin position="116"/>
        <end position="136"/>
    </location>
</feature>
<feature type="domain" description="Methylamine utilisation protein MauE" evidence="6">
    <location>
        <begin position="9"/>
        <end position="135"/>
    </location>
</feature>
<accession>A0ABT0TQT3</accession>
<feature type="transmembrane region" description="Helical" evidence="5">
    <location>
        <begin position="48"/>
        <end position="71"/>
    </location>
</feature>
<evidence type="ECO:0000259" key="6">
    <source>
        <dbReference type="Pfam" id="PF07291"/>
    </source>
</evidence>
<evidence type="ECO:0000256" key="5">
    <source>
        <dbReference type="SAM" id="Phobius"/>
    </source>
</evidence>
<dbReference type="Pfam" id="PF07291">
    <property type="entry name" value="MauE"/>
    <property type="match status" value="1"/>
</dbReference>
<evidence type="ECO:0000256" key="4">
    <source>
        <dbReference type="ARBA" id="ARBA00023136"/>
    </source>
</evidence>
<organism evidence="7 8">
    <name type="scientific">Flavobacterium luminosum</name>
    <dbReference type="NCBI Taxonomy" id="2949086"/>
    <lineage>
        <taxon>Bacteria</taxon>
        <taxon>Pseudomonadati</taxon>
        <taxon>Bacteroidota</taxon>
        <taxon>Flavobacteriia</taxon>
        <taxon>Flavobacteriales</taxon>
        <taxon>Flavobacteriaceae</taxon>
        <taxon>Flavobacterium</taxon>
    </lineage>
</organism>
<name>A0ABT0TQT3_9FLAO</name>
<keyword evidence="3 5" id="KW-1133">Transmembrane helix</keyword>
<evidence type="ECO:0000256" key="3">
    <source>
        <dbReference type="ARBA" id="ARBA00022989"/>
    </source>
</evidence>
<protein>
    <recommendedName>
        <fullName evidence="6">Methylamine utilisation protein MauE domain-containing protein</fullName>
    </recommendedName>
</protein>
<reference evidence="7 8" key="1">
    <citation type="submission" date="2022-05" db="EMBL/GenBank/DDBJ databases">
        <title>Flavobacterium sp., isolated from activated sludge.</title>
        <authorList>
            <person name="Ran Q."/>
        </authorList>
    </citation>
    <scope>NUCLEOTIDE SEQUENCE [LARGE SCALE GENOMIC DNA]</scope>
    <source>
        <strain evidence="7 8">HXWNR70</strain>
    </source>
</reference>
<comment type="subcellular location">
    <subcellularLocation>
        <location evidence="1">Membrane</location>
        <topology evidence="1">Multi-pass membrane protein</topology>
    </subcellularLocation>
</comment>
<dbReference type="InterPro" id="IPR009908">
    <property type="entry name" value="Methylamine_util_MauE"/>
</dbReference>
<feature type="transmembrane region" description="Helical" evidence="5">
    <location>
        <begin position="10"/>
        <end position="28"/>
    </location>
</feature>
<comment type="caution">
    <text evidence="7">The sequence shown here is derived from an EMBL/GenBank/DDBJ whole genome shotgun (WGS) entry which is preliminary data.</text>
</comment>
<keyword evidence="8" id="KW-1185">Reference proteome</keyword>
<keyword evidence="4 5" id="KW-0472">Membrane</keyword>
<evidence type="ECO:0000313" key="7">
    <source>
        <dbReference type="EMBL" id="MCL9809853.1"/>
    </source>
</evidence>
<evidence type="ECO:0000256" key="1">
    <source>
        <dbReference type="ARBA" id="ARBA00004141"/>
    </source>
</evidence>
<feature type="transmembrane region" description="Helical" evidence="5">
    <location>
        <begin position="76"/>
        <end position="96"/>
    </location>
</feature>
<sequence>MKLNTNIKKILIEIVSLLYVVLFIYAAVSKLIDFENFKVQLGQSPLLSAFATPVAIGVPVLEIVIAVMLLLPKLKLYGLLSGFTLMVMFTAYIYIILNFSQFIPCSCGGVLEKMTWNQHLIFNLSFVLLAGLAILFQPEKKL</sequence>
<dbReference type="Proteomes" id="UP001317191">
    <property type="component" value="Unassembled WGS sequence"/>
</dbReference>
<proteinExistence type="predicted"/>
<dbReference type="RefSeq" id="WP_250593248.1">
    <property type="nucleotide sequence ID" value="NZ_JAMLJM010000009.1"/>
</dbReference>